<keyword evidence="4" id="KW-1185">Reference proteome</keyword>
<keyword evidence="2" id="KW-1133">Transmembrane helix</keyword>
<evidence type="ECO:0000256" key="1">
    <source>
        <dbReference type="SAM" id="Coils"/>
    </source>
</evidence>
<keyword evidence="2" id="KW-0812">Transmembrane</keyword>
<protein>
    <submittedName>
        <fullName evidence="3">Uncharacterized protein</fullName>
    </submittedName>
</protein>
<keyword evidence="2" id="KW-0472">Membrane</keyword>
<dbReference type="EMBL" id="FNEN01000020">
    <property type="protein sequence ID" value="SDJ20509.1"/>
    <property type="molecule type" value="Genomic_DNA"/>
</dbReference>
<sequence>MNYVYVIGLMLIMVSGIAALFMTSVLYDEVQALEDDLEHAEEKIEELEQEKYAEIDAHWNEMNRMQKEEVQ</sequence>
<feature type="transmembrane region" description="Helical" evidence="2">
    <location>
        <begin position="6"/>
        <end position="27"/>
    </location>
</feature>
<dbReference type="Proteomes" id="UP000198853">
    <property type="component" value="Unassembled WGS sequence"/>
</dbReference>
<accession>A0A1G8RU91</accession>
<evidence type="ECO:0000313" key="4">
    <source>
        <dbReference type="Proteomes" id="UP000198853"/>
    </source>
</evidence>
<proteinExistence type="predicted"/>
<evidence type="ECO:0000313" key="3">
    <source>
        <dbReference type="EMBL" id="SDJ20509.1"/>
    </source>
</evidence>
<reference evidence="3 4" key="1">
    <citation type="submission" date="2016-10" db="EMBL/GenBank/DDBJ databases">
        <authorList>
            <person name="de Groot N.N."/>
        </authorList>
    </citation>
    <scope>NUCLEOTIDE SEQUENCE [LARGE SCALE GENOMIC DNA]</scope>
    <source>
        <strain evidence="3 4">DSM 21771</strain>
    </source>
</reference>
<gene>
    <name evidence="3" type="ORF">SAMN04488123_12049</name>
</gene>
<dbReference type="AlphaFoldDB" id="A0A1G8RU91"/>
<keyword evidence="1" id="KW-0175">Coiled coil</keyword>
<evidence type="ECO:0000256" key="2">
    <source>
        <dbReference type="SAM" id="Phobius"/>
    </source>
</evidence>
<organism evidence="3 4">
    <name type="scientific">Natribacillus halophilus</name>
    <dbReference type="NCBI Taxonomy" id="549003"/>
    <lineage>
        <taxon>Bacteria</taxon>
        <taxon>Bacillati</taxon>
        <taxon>Bacillota</taxon>
        <taxon>Bacilli</taxon>
        <taxon>Bacillales</taxon>
        <taxon>Bacillaceae</taxon>
        <taxon>Natribacillus</taxon>
    </lineage>
</organism>
<feature type="coiled-coil region" evidence="1">
    <location>
        <begin position="23"/>
        <end position="57"/>
    </location>
</feature>
<name>A0A1G8RU91_9BACI</name>
<dbReference type="RefSeq" id="WP_090399706.1">
    <property type="nucleotide sequence ID" value="NZ_FNEN01000020.1"/>
</dbReference>